<dbReference type="PROSITE" id="PS50943">
    <property type="entry name" value="HTH_CROC1"/>
    <property type="match status" value="1"/>
</dbReference>
<comment type="caution">
    <text evidence="2">The sequence shown here is derived from an EMBL/GenBank/DDBJ whole genome shotgun (WGS) entry which is preliminary data.</text>
</comment>
<proteinExistence type="predicted"/>
<dbReference type="SUPFAM" id="SSF47413">
    <property type="entry name" value="lambda repressor-like DNA-binding domains"/>
    <property type="match status" value="1"/>
</dbReference>
<evidence type="ECO:0000313" key="2">
    <source>
        <dbReference type="EMBL" id="MBO0655131.1"/>
    </source>
</evidence>
<organism evidence="2 3">
    <name type="scientific">Streptomyces triculaminicus</name>
    <dbReference type="NCBI Taxonomy" id="2816232"/>
    <lineage>
        <taxon>Bacteria</taxon>
        <taxon>Bacillati</taxon>
        <taxon>Actinomycetota</taxon>
        <taxon>Actinomycetes</taxon>
        <taxon>Kitasatosporales</taxon>
        <taxon>Streptomycetaceae</taxon>
        <taxon>Streptomyces</taxon>
    </lineage>
</organism>
<dbReference type="Proteomes" id="UP000664781">
    <property type="component" value="Unassembled WGS sequence"/>
</dbReference>
<feature type="domain" description="HTH cro/C1-type" evidence="1">
    <location>
        <begin position="22"/>
        <end position="79"/>
    </location>
</feature>
<dbReference type="SMART" id="SM00530">
    <property type="entry name" value="HTH_XRE"/>
    <property type="match status" value="2"/>
</dbReference>
<name>A0A939FQX5_9ACTN</name>
<reference evidence="2" key="1">
    <citation type="submission" date="2021-03" db="EMBL/GenBank/DDBJ databases">
        <title>Streptomyces strains.</title>
        <authorList>
            <person name="Lund M.B."/>
            <person name="Toerring T."/>
        </authorList>
    </citation>
    <scope>NUCLEOTIDE SEQUENCE</scope>
    <source>
        <strain evidence="2">JCM 4242</strain>
    </source>
</reference>
<gene>
    <name evidence="2" type="ORF">J1792_20815</name>
</gene>
<dbReference type="AlphaFoldDB" id="A0A939FQX5"/>
<evidence type="ECO:0000259" key="1">
    <source>
        <dbReference type="PROSITE" id="PS50943"/>
    </source>
</evidence>
<keyword evidence="3" id="KW-1185">Reference proteome</keyword>
<dbReference type="EMBL" id="JAFMOF010000003">
    <property type="protein sequence ID" value="MBO0655131.1"/>
    <property type="molecule type" value="Genomic_DNA"/>
</dbReference>
<dbReference type="CDD" id="cd00093">
    <property type="entry name" value="HTH_XRE"/>
    <property type="match status" value="1"/>
</dbReference>
<dbReference type="Gene3D" id="1.10.260.40">
    <property type="entry name" value="lambda repressor-like DNA-binding domains"/>
    <property type="match status" value="1"/>
</dbReference>
<dbReference type="GO" id="GO:0003677">
    <property type="term" value="F:DNA binding"/>
    <property type="evidence" value="ECO:0007669"/>
    <property type="project" value="InterPro"/>
</dbReference>
<dbReference type="InterPro" id="IPR010982">
    <property type="entry name" value="Lambda_DNA-bd_dom_sf"/>
</dbReference>
<accession>A0A939FQX5</accession>
<dbReference type="InterPro" id="IPR001387">
    <property type="entry name" value="Cro/C1-type_HTH"/>
</dbReference>
<evidence type="ECO:0000313" key="3">
    <source>
        <dbReference type="Proteomes" id="UP000664781"/>
    </source>
</evidence>
<sequence length="215" mass="23785">MPRRLTHLDSADGPLARFALELRALRDAAGFDAPTVDQIAARAHIPRSTLYAALRGRRVPTRPVLGALVTAWGGDPVEWLMKRTATEAELEANRHRRPVVPAPREPLPSAPVVERAPLPQQSGIGPSRGAAGFAADLRRLRIEAGNPSLRQIADRIRGNDALPTTVSHSSLGDVFRGRRIPTWAVVRCIVWALDGNEQEWRERWRDLQAVTYGIR</sequence>
<dbReference type="Pfam" id="PF13560">
    <property type="entry name" value="HTH_31"/>
    <property type="match status" value="1"/>
</dbReference>
<dbReference type="RefSeq" id="WP_179198830.1">
    <property type="nucleotide sequence ID" value="NZ_JAFMOF010000003.1"/>
</dbReference>
<protein>
    <submittedName>
        <fullName evidence="2">Helix-turn-helix domain-containing protein</fullName>
    </submittedName>
</protein>